<dbReference type="RefSeq" id="WP_144047315.1">
    <property type="nucleotide sequence ID" value="NZ_CP041614.1"/>
</dbReference>
<feature type="domain" description="N-acetyltransferase" evidence="1">
    <location>
        <begin position="41"/>
        <end position="179"/>
    </location>
</feature>
<dbReference type="Proteomes" id="UP000315947">
    <property type="component" value="Chromosome"/>
</dbReference>
<dbReference type="SUPFAM" id="SSF55729">
    <property type="entry name" value="Acyl-CoA N-acyltransferases (Nat)"/>
    <property type="match status" value="1"/>
</dbReference>
<sequence length="208" mass="23385">MENSALLYQFETPRLVISAWPDSANHQVPDMAELASMTLDILTPNVTRALPPGWQNIHNLEEAKIWLEARVEECSFLVVRKRETRQVIGFIFLHEERHQEQELPSDKVVTLHLGYLLTESQWGQGFACEMIKGLVAWAKSPVNSVRSSVKDSLIHVCKIVAGVESSNLASIAVLVNTGFSLCFVSSEDSEKGVDDTDQQVFYHIVFQD</sequence>
<dbReference type="PANTHER" id="PTHR43792">
    <property type="entry name" value="GNAT FAMILY, PUTATIVE (AFU_ORTHOLOGUE AFUA_3G00765)-RELATED-RELATED"/>
    <property type="match status" value="1"/>
</dbReference>
<proteinExistence type="predicted"/>
<dbReference type="PANTHER" id="PTHR43792:SF1">
    <property type="entry name" value="N-ACETYLTRANSFERASE DOMAIN-CONTAINING PROTEIN"/>
    <property type="match status" value="1"/>
</dbReference>
<accession>A0ABX5X0T7</accession>
<evidence type="ECO:0000313" key="2">
    <source>
        <dbReference type="EMBL" id="QDO84969.1"/>
    </source>
</evidence>
<reference evidence="2 3" key="1">
    <citation type="submission" date="2019-07" db="EMBL/GenBank/DDBJ databases">
        <title>Shewanella sp. YLB-06 whole genomic sequence.</title>
        <authorList>
            <person name="Yu L."/>
        </authorList>
    </citation>
    <scope>NUCLEOTIDE SEQUENCE [LARGE SCALE GENOMIC DNA]</scope>
    <source>
        <strain evidence="2 3">YLB-06</strain>
    </source>
</reference>
<evidence type="ECO:0000313" key="3">
    <source>
        <dbReference type="Proteomes" id="UP000315947"/>
    </source>
</evidence>
<dbReference type="InterPro" id="IPR051531">
    <property type="entry name" value="N-acetyltransferase"/>
</dbReference>
<protein>
    <submittedName>
        <fullName evidence="2">GNAT family N-acetyltransferase</fullName>
    </submittedName>
</protein>
<gene>
    <name evidence="2" type="ORF">FM037_19260</name>
</gene>
<keyword evidence="3" id="KW-1185">Reference proteome</keyword>
<organism evidence="2 3">
    <name type="scientific">Shewanella psychropiezotolerans</name>
    <dbReference type="NCBI Taxonomy" id="2593655"/>
    <lineage>
        <taxon>Bacteria</taxon>
        <taxon>Pseudomonadati</taxon>
        <taxon>Pseudomonadota</taxon>
        <taxon>Gammaproteobacteria</taxon>
        <taxon>Alteromonadales</taxon>
        <taxon>Shewanellaceae</taxon>
        <taxon>Shewanella</taxon>
    </lineage>
</organism>
<dbReference type="EMBL" id="CP041614">
    <property type="protein sequence ID" value="QDO84969.1"/>
    <property type="molecule type" value="Genomic_DNA"/>
</dbReference>
<dbReference type="Gene3D" id="3.40.630.30">
    <property type="match status" value="1"/>
</dbReference>
<evidence type="ECO:0000259" key="1">
    <source>
        <dbReference type="Pfam" id="PF13302"/>
    </source>
</evidence>
<dbReference type="Pfam" id="PF13302">
    <property type="entry name" value="Acetyltransf_3"/>
    <property type="match status" value="1"/>
</dbReference>
<dbReference type="InterPro" id="IPR016181">
    <property type="entry name" value="Acyl_CoA_acyltransferase"/>
</dbReference>
<dbReference type="InterPro" id="IPR000182">
    <property type="entry name" value="GNAT_dom"/>
</dbReference>
<name>A0ABX5X0T7_9GAMM</name>